<evidence type="ECO:0000313" key="3">
    <source>
        <dbReference type="EMBL" id="CEN61908.1"/>
    </source>
</evidence>
<dbReference type="EMBL" id="CDMC01000006">
    <property type="protein sequence ID" value="CEN61908.1"/>
    <property type="molecule type" value="Genomic_DNA"/>
</dbReference>
<dbReference type="Gene3D" id="3.50.50.60">
    <property type="entry name" value="FAD/NAD(P)-binding domain"/>
    <property type="match status" value="1"/>
</dbReference>
<accession>A0A0U5GT21</accession>
<feature type="region of interest" description="Disordered" evidence="1">
    <location>
        <begin position="398"/>
        <end position="421"/>
    </location>
</feature>
<dbReference type="PANTHER" id="PTHR42923:SF42">
    <property type="entry name" value="AMINE OXIDASE DOMAIN-CONTAINING PROTEIN"/>
    <property type="match status" value="1"/>
</dbReference>
<keyword evidence="4" id="KW-1185">Reference proteome</keyword>
<evidence type="ECO:0008006" key="5">
    <source>
        <dbReference type="Google" id="ProtNLM"/>
    </source>
</evidence>
<evidence type="ECO:0000313" key="4">
    <source>
        <dbReference type="Proteomes" id="UP000054771"/>
    </source>
</evidence>
<reference evidence="4" key="1">
    <citation type="journal article" date="2016" name="Genome Announc.">
        <title>Draft genome sequences of fungus Aspergillus calidoustus.</title>
        <authorList>
            <person name="Horn F."/>
            <person name="Linde J."/>
            <person name="Mattern D.J."/>
            <person name="Walther G."/>
            <person name="Guthke R."/>
            <person name="Scherlach K."/>
            <person name="Martin K."/>
            <person name="Brakhage A.A."/>
            <person name="Petzke L."/>
            <person name="Valiante V."/>
        </authorList>
    </citation>
    <scope>NUCLEOTIDE SEQUENCE [LARGE SCALE GENOMIC DNA]</scope>
    <source>
        <strain evidence="4">SF006504</strain>
    </source>
</reference>
<dbReference type="Proteomes" id="UP000054771">
    <property type="component" value="Unassembled WGS sequence"/>
</dbReference>
<feature type="transmembrane region" description="Helical" evidence="2">
    <location>
        <begin position="12"/>
        <end position="31"/>
    </location>
</feature>
<evidence type="ECO:0000256" key="1">
    <source>
        <dbReference type="SAM" id="MobiDB-lite"/>
    </source>
</evidence>
<protein>
    <recommendedName>
        <fullName evidence="5">Amine oxidase domain-containing protein</fullName>
    </recommendedName>
</protein>
<keyword evidence="2" id="KW-0472">Membrane</keyword>
<evidence type="ECO:0000256" key="2">
    <source>
        <dbReference type="SAM" id="Phobius"/>
    </source>
</evidence>
<organism evidence="3 4">
    <name type="scientific">Aspergillus calidoustus</name>
    <dbReference type="NCBI Taxonomy" id="454130"/>
    <lineage>
        <taxon>Eukaryota</taxon>
        <taxon>Fungi</taxon>
        <taxon>Dikarya</taxon>
        <taxon>Ascomycota</taxon>
        <taxon>Pezizomycotina</taxon>
        <taxon>Eurotiomycetes</taxon>
        <taxon>Eurotiomycetidae</taxon>
        <taxon>Eurotiales</taxon>
        <taxon>Aspergillaceae</taxon>
        <taxon>Aspergillus</taxon>
        <taxon>Aspergillus subgen. Nidulantes</taxon>
    </lineage>
</organism>
<name>A0A0U5GT21_ASPCI</name>
<sequence length="504" mass="55629">MAAQSKMVENRGQVAVIGSGLAGLVAAWALVNDGYDVTILEKHDGFALARETILPKHKSAPTVNIPLKTFSAGYYANLFKLLNHLKIETKILRFRYSFLRSTSSPSDSHDGTDNTNNTGSAPENPNHYFTFFSNFHRILPCLALNAVGANLFALLCYLWFTLAVFLLPPRGQGFNHKTETETLQDYSHRIHLPESFLDWYLLPLFASVSTCSHADLRLCPAIYITEYRRRTLGADHRTIADMADFQDRLTAGTRPEFYCVATGVEPYRGHRGDKSVCVMFRKYFKGLDDEGFEYDDLCPEYMDGGWIFDHVILATGVVAAGKMCSGVGKVAEGLNEGRVRITVEEGVKKENENEESCSGGSEDLILMTRTDPIRGPVTSTLHRHPAGINVTVSPCSGLEAEDEDKEQKPQADDSGNDNKEVTHLARPLPTAASHNLLLSVFDKEKKSPTEDVAPWKNGTDLIYLAGEYASAGLPLLEACVRSGLEAAEAIGARIPFEIVRETPF</sequence>
<dbReference type="AlphaFoldDB" id="A0A0U5GT21"/>
<dbReference type="Pfam" id="PF13450">
    <property type="entry name" value="NAD_binding_8"/>
    <property type="match status" value="1"/>
</dbReference>
<dbReference type="PANTHER" id="PTHR42923">
    <property type="entry name" value="PROTOPORPHYRINOGEN OXIDASE"/>
    <property type="match status" value="1"/>
</dbReference>
<keyword evidence="2" id="KW-0812">Transmembrane</keyword>
<dbReference type="GO" id="GO:0016491">
    <property type="term" value="F:oxidoreductase activity"/>
    <property type="evidence" value="ECO:0007669"/>
    <property type="project" value="TreeGrafter"/>
</dbReference>
<gene>
    <name evidence="3" type="ORF">ASPCAL08553</name>
</gene>
<dbReference type="InterPro" id="IPR050464">
    <property type="entry name" value="Zeta_carotene_desat/Oxidored"/>
</dbReference>
<dbReference type="InterPro" id="IPR036188">
    <property type="entry name" value="FAD/NAD-bd_sf"/>
</dbReference>
<feature type="transmembrane region" description="Helical" evidence="2">
    <location>
        <begin position="142"/>
        <end position="167"/>
    </location>
</feature>
<keyword evidence="2" id="KW-1133">Transmembrane helix</keyword>
<feature type="compositionally biased region" description="Basic and acidic residues" evidence="1">
    <location>
        <begin position="405"/>
        <end position="421"/>
    </location>
</feature>
<dbReference type="OrthoDB" id="5977668at2759"/>
<proteinExistence type="predicted"/>
<dbReference type="OMA" id="CITTCTH"/>
<feature type="region of interest" description="Disordered" evidence="1">
    <location>
        <begin position="101"/>
        <end position="121"/>
    </location>
</feature>
<dbReference type="STRING" id="454130.A0A0U5GT21"/>
<dbReference type="SUPFAM" id="SSF51905">
    <property type="entry name" value="FAD/NAD(P)-binding domain"/>
    <property type="match status" value="1"/>
</dbReference>